<evidence type="ECO:0000259" key="1">
    <source>
        <dbReference type="Pfam" id="PF13966"/>
    </source>
</evidence>
<evidence type="ECO:0000313" key="3">
    <source>
        <dbReference type="Proteomes" id="UP000594261"/>
    </source>
</evidence>
<evidence type="ECO:0000313" key="2">
    <source>
        <dbReference type="EnsemblPlants" id="QL07p039728:mrna"/>
    </source>
</evidence>
<reference evidence="2" key="2">
    <citation type="submission" date="2021-01" db="UniProtKB">
        <authorList>
            <consortium name="EnsemblPlants"/>
        </authorList>
    </citation>
    <scope>IDENTIFICATION</scope>
</reference>
<sequence length="298" mass="34209">MIYIERERYQSSAIRVSANLRRSRKLLYMFCNFTAANLIDRHFYPPDAKLIKSLPLCSIPQSDVLIWPKEKTGTYSVKSGYKLLCEWQNEELNQPRISDIDRNFWSSIWKINVPGKIKHFIWKACSNSLPTKENLLKRKIVQDAVCQRCSNDSVDVVHSLWSCDGLRETRPHSVALFAAIAWSVWYHRNKLRLGEASIPLGQIRRFARDYIRDFKTLTSKPSAPVRTAPRGWRPPANDVWKINFDGANFGESDEAGIGVIIRDCRGKVKAALSEKIKKASYRGYSGTDGCKESDDFFP</sequence>
<name>A0A7N2M7C9_QUELO</name>
<reference evidence="2 3" key="1">
    <citation type="journal article" date="2016" name="G3 (Bethesda)">
        <title>First Draft Assembly and Annotation of the Genome of a California Endemic Oak Quercus lobata Nee (Fagaceae).</title>
        <authorList>
            <person name="Sork V.L."/>
            <person name="Fitz-Gibbon S.T."/>
            <person name="Puiu D."/>
            <person name="Crepeau M."/>
            <person name="Gugger P.F."/>
            <person name="Sherman R."/>
            <person name="Stevens K."/>
            <person name="Langley C.H."/>
            <person name="Pellegrini M."/>
            <person name="Salzberg S.L."/>
        </authorList>
    </citation>
    <scope>NUCLEOTIDE SEQUENCE [LARGE SCALE GENOMIC DNA]</scope>
    <source>
        <strain evidence="2 3">cv. SW786</strain>
    </source>
</reference>
<dbReference type="EMBL" id="LRBV02000007">
    <property type="status" value="NOT_ANNOTATED_CDS"/>
    <property type="molecule type" value="Genomic_DNA"/>
</dbReference>
<dbReference type="EnsemblPlants" id="QL07p039728:mrna">
    <property type="protein sequence ID" value="QL07p039728:mrna"/>
    <property type="gene ID" value="QL07p039728"/>
</dbReference>
<dbReference type="Pfam" id="PF13966">
    <property type="entry name" value="zf-RVT"/>
    <property type="match status" value="1"/>
</dbReference>
<dbReference type="Proteomes" id="UP000594261">
    <property type="component" value="Chromosome 7"/>
</dbReference>
<feature type="domain" description="Reverse transcriptase zinc-binding" evidence="1">
    <location>
        <begin position="75"/>
        <end position="164"/>
    </location>
</feature>
<accession>A0A7N2M7C9</accession>
<proteinExistence type="predicted"/>
<dbReference type="OMA" id="ECKNETQ"/>
<dbReference type="InParanoid" id="A0A7N2M7C9"/>
<dbReference type="Gramene" id="QL07p039728:mrna">
    <property type="protein sequence ID" value="QL07p039728:mrna"/>
    <property type="gene ID" value="QL07p039728"/>
</dbReference>
<organism evidence="2 3">
    <name type="scientific">Quercus lobata</name>
    <name type="common">Valley oak</name>
    <dbReference type="NCBI Taxonomy" id="97700"/>
    <lineage>
        <taxon>Eukaryota</taxon>
        <taxon>Viridiplantae</taxon>
        <taxon>Streptophyta</taxon>
        <taxon>Embryophyta</taxon>
        <taxon>Tracheophyta</taxon>
        <taxon>Spermatophyta</taxon>
        <taxon>Magnoliopsida</taxon>
        <taxon>eudicotyledons</taxon>
        <taxon>Gunneridae</taxon>
        <taxon>Pentapetalae</taxon>
        <taxon>rosids</taxon>
        <taxon>fabids</taxon>
        <taxon>Fagales</taxon>
        <taxon>Fagaceae</taxon>
        <taxon>Quercus</taxon>
    </lineage>
</organism>
<protein>
    <recommendedName>
        <fullName evidence="1">Reverse transcriptase zinc-binding domain-containing protein</fullName>
    </recommendedName>
</protein>
<dbReference type="AlphaFoldDB" id="A0A7N2M7C9"/>
<keyword evidence="3" id="KW-1185">Reference proteome</keyword>
<dbReference type="InterPro" id="IPR026960">
    <property type="entry name" value="RVT-Znf"/>
</dbReference>